<sequence>MTRFVLVHGAWGGSYGFRFVRRLLHADGHEVFTPSLTGIGERSHLTGPHVDLSTHVLDLVNVVRYEDLDDIVLLGYSYGGMVVTGALDHIGTRVRELVYLDAFVPADGDSLATLTGGGFGNPASDIGAPWLVPPPKREYDDPAAAEWSNLRRTPQPVGTLTEPVRLSTPLEEQPFGRTYIRATVDPGAAFETPARRAQESPAWRYHEIATNHMIPENRPAELAELLRDLA</sequence>
<keyword evidence="3" id="KW-1185">Reference proteome</keyword>
<comment type="caution">
    <text evidence="2">The sequence shown here is derived from an EMBL/GenBank/DDBJ whole genome shotgun (WGS) entry which is preliminary data.</text>
</comment>
<dbReference type="RefSeq" id="WP_241038723.1">
    <property type="nucleotide sequence ID" value="NZ_BAAAJF010000001.1"/>
</dbReference>
<dbReference type="Proteomes" id="UP001299970">
    <property type="component" value="Unassembled WGS sequence"/>
</dbReference>
<proteinExistence type="predicted"/>
<keyword evidence="2" id="KW-0378">Hydrolase</keyword>
<dbReference type="Gene3D" id="3.40.50.1820">
    <property type="entry name" value="alpha/beta hydrolase"/>
    <property type="match status" value="1"/>
</dbReference>
<accession>A0ABS9THR3</accession>
<dbReference type="PANTHER" id="PTHR37017:SF11">
    <property type="entry name" value="ESTERASE_LIPASE_THIOESTERASE DOMAIN-CONTAINING PROTEIN"/>
    <property type="match status" value="1"/>
</dbReference>
<dbReference type="GO" id="GO:0016787">
    <property type="term" value="F:hydrolase activity"/>
    <property type="evidence" value="ECO:0007669"/>
    <property type="project" value="UniProtKB-KW"/>
</dbReference>
<evidence type="ECO:0000259" key="1">
    <source>
        <dbReference type="Pfam" id="PF12697"/>
    </source>
</evidence>
<dbReference type="Pfam" id="PF12697">
    <property type="entry name" value="Abhydrolase_6"/>
    <property type="match status" value="1"/>
</dbReference>
<protein>
    <submittedName>
        <fullName evidence="2">Alpha/beta hydrolase</fullName>
    </submittedName>
</protein>
<feature type="domain" description="AB hydrolase-1" evidence="1">
    <location>
        <begin position="4"/>
        <end position="224"/>
    </location>
</feature>
<evidence type="ECO:0000313" key="3">
    <source>
        <dbReference type="Proteomes" id="UP001299970"/>
    </source>
</evidence>
<dbReference type="InterPro" id="IPR052897">
    <property type="entry name" value="Sec-Metab_Biosynth_Hydrolase"/>
</dbReference>
<gene>
    <name evidence="2" type="ORF">MMF94_20500</name>
</gene>
<evidence type="ECO:0000313" key="2">
    <source>
        <dbReference type="EMBL" id="MCH6168075.1"/>
    </source>
</evidence>
<dbReference type="InterPro" id="IPR029058">
    <property type="entry name" value="AB_hydrolase_fold"/>
</dbReference>
<reference evidence="2 3" key="1">
    <citation type="submission" date="2022-03" db="EMBL/GenBank/DDBJ databases">
        <title>Pseudonocardia alaer sp. nov., a novel actinomycete isolated from reed forest soil.</title>
        <authorList>
            <person name="Wang L."/>
        </authorList>
    </citation>
    <scope>NUCLEOTIDE SEQUENCE [LARGE SCALE GENOMIC DNA]</scope>
    <source>
        <strain evidence="2 3">Y-16303</strain>
    </source>
</reference>
<organism evidence="2 3">
    <name type="scientific">Pseudonocardia alaniniphila</name>
    <dbReference type="NCBI Taxonomy" id="75291"/>
    <lineage>
        <taxon>Bacteria</taxon>
        <taxon>Bacillati</taxon>
        <taxon>Actinomycetota</taxon>
        <taxon>Actinomycetes</taxon>
        <taxon>Pseudonocardiales</taxon>
        <taxon>Pseudonocardiaceae</taxon>
        <taxon>Pseudonocardia</taxon>
    </lineage>
</organism>
<dbReference type="SUPFAM" id="SSF53474">
    <property type="entry name" value="alpha/beta-Hydrolases"/>
    <property type="match status" value="1"/>
</dbReference>
<dbReference type="EMBL" id="JAKXMK010000017">
    <property type="protein sequence ID" value="MCH6168075.1"/>
    <property type="molecule type" value="Genomic_DNA"/>
</dbReference>
<name>A0ABS9THR3_9PSEU</name>
<dbReference type="PANTHER" id="PTHR37017">
    <property type="entry name" value="AB HYDROLASE-1 DOMAIN-CONTAINING PROTEIN-RELATED"/>
    <property type="match status" value="1"/>
</dbReference>
<dbReference type="InterPro" id="IPR000073">
    <property type="entry name" value="AB_hydrolase_1"/>
</dbReference>